<dbReference type="AlphaFoldDB" id="A0A1Q8E850"/>
<keyword evidence="2" id="KW-1185">Reference proteome</keyword>
<comment type="caution">
    <text evidence="1">The sequence shown here is derived from an EMBL/GenBank/DDBJ whole genome shotgun (WGS) entry which is preliminary data.</text>
</comment>
<evidence type="ECO:0008006" key="3">
    <source>
        <dbReference type="Google" id="ProtNLM"/>
    </source>
</evidence>
<proteinExistence type="predicted"/>
<dbReference type="Proteomes" id="UP000186890">
    <property type="component" value="Unassembled WGS sequence"/>
</dbReference>
<dbReference type="RefSeq" id="WP_075104845.1">
    <property type="nucleotide sequence ID" value="NZ_MSJM01000004.1"/>
</dbReference>
<evidence type="ECO:0000313" key="1">
    <source>
        <dbReference type="EMBL" id="OLF47974.1"/>
    </source>
</evidence>
<accession>A0A1Q8E850</accession>
<sequence length="149" mass="17199">MNHLPKWQQLPDLELYLDQVLLYVNQQTSPVLGSREKPLTASMVNNYVKHGYLPKPIKKKYNRTHLARLIILSICKPIFPIAEIKDIIDVLKETHEAPELYNAFVDCFSGNETAEHPPILQKACQTIHFYQETLALIPELKGEPHEPKF</sequence>
<dbReference type="PANTHER" id="PTHR40056:SF1">
    <property type="entry name" value="DUF1836 DOMAIN-CONTAINING PROTEIN"/>
    <property type="match status" value="1"/>
</dbReference>
<dbReference type="InterPro" id="IPR014975">
    <property type="entry name" value="DUF1836"/>
</dbReference>
<dbReference type="OrthoDB" id="3191472at2"/>
<name>A0A1Q8E850_9STRE</name>
<protein>
    <recommendedName>
        <fullName evidence="3">DUF1836 domain-containing protein</fullName>
    </recommendedName>
</protein>
<dbReference type="Pfam" id="PF08876">
    <property type="entry name" value="DUF1836"/>
    <property type="match status" value="1"/>
</dbReference>
<dbReference type="EMBL" id="MSJM01000004">
    <property type="protein sequence ID" value="OLF47974.1"/>
    <property type="molecule type" value="Genomic_DNA"/>
</dbReference>
<evidence type="ECO:0000313" key="2">
    <source>
        <dbReference type="Proteomes" id="UP000186890"/>
    </source>
</evidence>
<organism evidence="1 2">
    <name type="scientific">Streptococcus cuniculi</name>
    <dbReference type="NCBI Taxonomy" id="1432788"/>
    <lineage>
        <taxon>Bacteria</taxon>
        <taxon>Bacillati</taxon>
        <taxon>Bacillota</taxon>
        <taxon>Bacilli</taxon>
        <taxon>Lactobacillales</taxon>
        <taxon>Streptococcaceae</taxon>
        <taxon>Streptococcus</taxon>
    </lineage>
</organism>
<gene>
    <name evidence="1" type="ORF">BU202_05815</name>
</gene>
<reference evidence="2" key="1">
    <citation type="submission" date="2016-12" db="EMBL/GenBank/DDBJ databases">
        <authorList>
            <person name="Gulvik C.A."/>
        </authorList>
    </citation>
    <scope>NUCLEOTIDE SEQUENCE [LARGE SCALE GENOMIC DNA]</scope>
    <source>
        <strain evidence="2">NED12-00049-6B</strain>
    </source>
</reference>
<dbReference type="PANTHER" id="PTHR40056">
    <property type="entry name" value="HYPOTHETICAL CYTOSOLIC PROTEIN"/>
    <property type="match status" value="1"/>
</dbReference>